<dbReference type="AlphaFoldDB" id="A0A4Y8R3A0"/>
<dbReference type="RefSeq" id="WP_061269443.1">
    <property type="nucleotide sequence ID" value="NZ_SOZH01000006.1"/>
</dbReference>
<name>A0A4Y8R3A0_9MICO</name>
<proteinExistence type="predicted"/>
<organism evidence="1 2">
    <name type="scientific">Cellulosimicrobium funkei</name>
    <dbReference type="NCBI Taxonomy" id="264251"/>
    <lineage>
        <taxon>Bacteria</taxon>
        <taxon>Bacillati</taxon>
        <taxon>Actinomycetota</taxon>
        <taxon>Actinomycetes</taxon>
        <taxon>Micrococcales</taxon>
        <taxon>Promicromonosporaceae</taxon>
        <taxon>Cellulosimicrobium</taxon>
    </lineage>
</organism>
<protein>
    <recommendedName>
        <fullName evidence="3">RiboL-PSP-HEPN domain-containing protein</fullName>
    </recommendedName>
</protein>
<comment type="caution">
    <text evidence="1">The sequence shown here is derived from an EMBL/GenBank/DDBJ whole genome shotgun (WGS) entry which is preliminary data.</text>
</comment>
<accession>A0A4Y8R3A0</accession>
<evidence type="ECO:0000313" key="2">
    <source>
        <dbReference type="Proteomes" id="UP000298003"/>
    </source>
</evidence>
<dbReference type="Proteomes" id="UP000298003">
    <property type="component" value="Unassembled WGS sequence"/>
</dbReference>
<dbReference type="GeneID" id="95685265"/>
<evidence type="ECO:0000313" key="1">
    <source>
        <dbReference type="EMBL" id="TFF10546.1"/>
    </source>
</evidence>
<keyword evidence="2" id="KW-1185">Reference proteome</keyword>
<dbReference type="EMBL" id="SOZH01000006">
    <property type="protein sequence ID" value="TFF10546.1"/>
    <property type="molecule type" value="Genomic_DNA"/>
</dbReference>
<gene>
    <name evidence="1" type="ORF">E1O70_12265</name>
</gene>
<evidence type="ECO:0008006" key="3">
    <source>
        <dbReference type="Google" id="ProtNLM"/>
    </source>
</evidence>
<reference evidence="1 2" key="1">
    <citation type="submission" date="2019-03" db="EMBL/GenBank/DDBJ databases">
        <title>Cellulosimicrobium funkei JCM14302 Assembly.</title>
        <authorList>
            <person name="Dou T."/>
        </authorList>
    </citation>
    <scope>NUCLEOTIDE SEQUENCE [LARGE SCALE GENOMIC DNA]</scope>
    <source>
        <strain evidence="1 2">JCM 14302</strain>
    </source>
</reference>
<sequence length="175" mass="20160">MSTDLRRQAWAMGVAAIDTYLHWVVHRVDLGKPLPKDLRKLEVSFEDLLAMGQASVDARKANRRDRPQVRARNVLHRRILTDTYQSSRGVETALRMAGVRDCWGQLSRTLSEPKQDLMDHLNMLSQRRNSIVHEGDIKRMSRPRALKHQELDAAEVLKQLDWIRSFLGALDALTQ</sequence>